<dbReference type="EC" id="3.1.-.-" evidence="5 6"/>
<dbReference type="Proteomes" id="UP000886005">
    <property type="component" value="Unassembled WGS sequence"/>
</dbReference>
<dbReference type="InterPro" id="IPR003607">
    <property type="entry name" value="HD/PDEase_dom"/>
</dbReference>
<evidence type="ECO:0000256" key="1">
    <source>
        <dbReference type="ARBA" id="ARBA00022722"/>
    </source>
</evidence>
<comment type="caution">
    <text evidence="9">The sequence shown here is derived from an EMBL/GenBank/DDBJ whole genome shotgun (WGS) entry which is preliminary data.</text>
</comment>
<evidence type="ECO:0000256" key="4">
    <source>
        <dbReference type="ARBA" id="ARBA00022884"/>
    </source>
</evidence>
<dbReference type="GO" id="GO:0004521">
    <property type="term" value="F:RNA endonuclease activity"/>
    <property type="evidence" value="ECO:0007669"/>
    <property type="project" value="UniProtKB-UniRule"/>
</dbReference>
<gene>
    <name evidence="5 9" type="primary">rny</name>
    <name evidence="9" type="ORF">ENJ10_01890</name>
</gene>
<dbReference type="GO" id="GO:0016787">
    <property type="term" value="F:hydrolase activity"/>
    <property type="evidence" value="ECO:0007669"/>
    <property type="project" value="UniProtKB-KW"/>
</dbReference>
<dbReference type="PANTHER" id="PTHR12826:SF15">
    <property type="entry name" value="RIBONUCLEASE Y"/>
    <property type="match status" value="1"/>
</dbReference>
<dbReference type="InterPro" id="IPR004088">
    <property type="entry name" value="KH_dom_type_1"/>
</dbReference>
<organism evidence="9">
    <name type="scientific">Caldithrix abyssi</name>
    <dbReference type="NCBI Taxonomy" id="187145"/>
    <lineage>
        <taxon>Bacteria</taxon>
        <taxon>Pseudomonadati</taxon>
        <taxon>Calditrichota</taxon>
        <taxon>Calditrichia</taxon>
        <taxon>Calditrichales</taxon>
        <taxon>Calditrichaceae</taxon>
        <taxon>Caldithrix</taxon>
    </lineage>
</organism>
<dbReference type="CDD" id="cd22431">
    <property type="entry name" value="KH-I_RNaseY"/>
    <property type="match status" value="1"/>
</dbReference>
<comment type="similarity">
    <text evidence="5">Belongs to the RNase Y family.</text>
</comment>
<dbReference type="InterPro" id="IPR036612">
    <property type="entry name" value="KH_dom_type_1_sf"/>
</dbReference>
<keyword evidence="2 5" id="KW-0255">Endonuclease</keyword>
<keyword evidence="4 5" id="KW-0694">RNA-binding</keyword>
<dbReference type="EMBL" id="DRLD01000055">
    <property type="protein sequence ID" value="HED09417.1"/>
    <property type="molecule type" value="Genomic_DNA"/>
</dbReference>
<keyword evidence="7" id="KW-0175">Coiled coil</keyword>
<dbReference type="Pfam" id="PF00013">
    <property type="entry name" value="KH_1"/>
    <property type="match status" value="1"/>
</dbReference>
<evidence type="ECO:0000313" key="9">
    <source>
        <dbReference type="EMBL" id="HED09417.1"/>
    </source>
</evidence>
<keyword evidence="1 5" id="KW-0540">Nuclease</keyword>
<dbReference type="NCBIfam" id="TIGR03319">
    <property type="entry name" value="RNase_Y"/>
    <property type="match status" value="1"/>
</dbReference>
<comment type="function">
    <text evidence="5">Endoribonuclease that initiates mRNA decay.</text>
</comment>
<evidence type="ECO:0000256" key="5">
    <source>
        <dbReference type="HAMAP-Rule" id="MF_00335"/>
    </source>
</evidence>
<dbReference type="InterPro" id="IPR004087">
    <property type="entry name" value="KH_dom"/>
</dbReference>
<proteinExistence type="inferred from homology"/>
<dbReference type="GO" id="GO:0006402">
    <property type="term" value="P:mRNA catabolic process"/>
    <property type="evidence" value="ECO:0007669"/>
    <property type="project" value="UniProtKB-UniRule"/>
</dbReference>
<dbReference type="GO" id="GO:0003723">
    <property type="term" value="F:RNA binding"/>
    <property type="evidence" value="ECO:0007669"/>
    <property type="project" value="UniProtKB-UniRule"/>
</dbReference>
<dbReference type="InterPro" id="IPR006674">
    <property type="entry name" value="HD_domain"/>
</dbReference>
<dbReference type="PANTHER" id="PTHR12826">
    <property type="entry name" value="RIBONUCLEASE Y"/>
    <property type="match status" value="1"/>
</dbReference>
<feature type="coiled-coil region" evidence="7">
    <location>
        <begin position="27"/>
        <end position="147"/>
    </location>
</feature>
<dbReference type="Pfam" id="PF01966">
    <property type="entry name" value="HD"/>
    <property type="match status" value="1"/>
</dbReference>
<dbReference type="SMART" id="SM00322">
    <property type="entry name" value="KH"/>
    <property type="match status" value="1"/>
</dbReference>
<evidence type="ECO:0000256" key="2">
    <source>
        <dbReference type="ARBA" id="ARBA00022759"/>
    </source>
</evidence>
<feature type="domain" description="HD" evidence="8">
    <location>
        <begin position="333"/>
        <end position="426"/>
    </location>
</feature>
<evidence type="ECO:0000256" key="7">
    <source>
        <dbReference type="SAM" id="Coils"/>
    </source>
</evidence>
<dbReference type="Pfam" id="PF12072">
    <property type="entry name" value="RNase_Y_N"/>
    <property type="match status" value="1"/>
</dbReference>
<accession>A0A7V1PTK4</accession>
<dbReference type="NCBIfam" id="TIGR00277">
    <property type="entry name" value="HDIG"/>
    <property type="match status" value="1"/>
</dbReference>
<protein>
    <recommendedName>
        <fullName evidence="5 6">Ribonuclease Y</fullName>
        <shortName evidence="5">RNase Y</shortName>
        <ecNumber evidence="5 6">3.1.-.-</ecNumber>
    </recommendedName>
</protein>
<dbReference type="HAMAP" id="MF_00335">
    <property type="entry name" value="RNase_Y"/>
    <property type="match status" value="1"/>
</dbReference>
<dbReference type="SMART" id="SM00471">
    <property type="entry name" value="HDc"/>
    <property type="match status" value="1"/>
</dbReference>
<dbReference type="PROSITE" id="PS51831">
    <property type="entry name" value="HD"/>
    <property type="match status" value="1"/>
</dbReference>
<dbReference type="InterPro" id="IPR006675">
    <property type="entry name" value="HDIG_dom"/>
</dbReference>
<dbReference type="GO" id="GO:0005886">
    <property type="term" value="C:plasma membrane"/>
    <property type="evidence" value="ECO:0007669"/>
    <property type="project" value="UniProtKB-UniRule"/>
</dbReference>
<keyword evidence="3 5" id="KW-0378">Hydrolase</keyword>
<evidence type="ECO:0000256" key="3">
    <source>
        <dbReference type="ARBA" id="ARBA00022801"/>
    </source>
</evidence>
<reference evidence="9" key="1">
    <citation type="journal article" date="2020" name="mSystems">
        <title>Genome- and Community-Level Interaction Insights into Carbon Utilization and Element Cycling Functions of Hydrothermarchaeota in Hydrothermal Sediment.</title>
        <authorList>
            <person name="Zhou Z."/>
            <person name="Liu Y."/>
            <person name="Xu W."/>
            <person name="Pan J."/>
            <person name="Luo Z.H."/>
            <person name="Li M."/>
        </authorList>
    </citation>
    <scope>NUCLEOTIDE SEQUENCE [LARGE SCALE GENOMIC DNA]</scope>
    <source>
        <strain evidence="9">HyVt-456</strain>
    </source>
</reference>
<evidence type="ECO:0000259" key="8">
    <source>
        <dbReference type="PROSITE" id="PS51831"/>
    </source>
</evidence>
<name>A0A7V1PTK4_CALAY</name>
<dbReference type="Gene3D" id="1.10.3210.10">
    <property type="entry name" value="Hypothetical protein af1432"/>
    <property type="match status" value="1"/>
</dbReference>
<dbReference type="SUPFAM" id="SSF54791">
    <property type="entry name" value="Eukaryotic type KH-domain (KH-domain type I)"/>
    <property type="match status" value="1"/>
</dbReference>
<dbReference type="SUPFAM" id="SSF109604">
    <property type="entry name" value="HD-domain/PDEase-like"/>
    <property type="match status" value="1"/>
</dbReference>
<dbReference type="InterPro" id="IPR017705">
    <property type="entry name" value="Ribonuclease_Y"/>
</dbReference>
<dbReference type="AlphaFoldDB" id="A0A7V1PTK4"/>
<dbReference type="InterPro" id="IPR022711">
    <property type="entry name" value="RNase_Y_N"/>
</dbReference>
<sequence>MLQIIIFVVFISLGFVIGWFANAALGKRSLATAKKKAESLISEAQAEIEGLKKEKLLEASEEIFQQKQELEDEYRDKKNQLLKFETELANKDSNIDRKADLVAKKEKELVGIEQELRTRENTLNIRQKNLEEAIEQANKKLETISGLSPEEAKKQLLDNLIEEAKTEAAHLVYKITKEAEENAYSEAKNILLTSMEQIVSSHTIESTISTVSLPSDDMKGRIIGKEGRNIRAFEIVTGVDVIVDDTPQAVLLSAFDPYRRELAKVTMERLVNDGRIHPGRIEETYAKVIEDIDETFQEIGEQACHEIGIHGLHPDILKNLGKLKYRTSYGQNVLDHCKEVAELSGILAAQIGLDASLARRAGILHKIGLVIEKANESDYSKVGHEFLKKYGEHPKVTNAVLAFGDHAEANSPIAIIIRIASDLSRKRPGAQRDVIENYVQRMRHLEDVADNFEGVKTAYAIQAGKEIRIIIDHTKADDAMSNKLANDITRRIRQEVENSNQSIKVHVLREFRSVDYA</sequence>
<evidence type="ECO:0000256" key="6">
    <source>
        <dbReference type="NCBIfam" id="TIGR03319"/>
    </source>
</evidence>